<accession>A0ABM4C5N9</accession>
<protein>
    <submittedName>
        <fullName evidence="2">Uncharacterized protein LOC136082244</fullName>
    </submittedName>
</protein>
<evidence type="ECO:0000313" key="2">
    <source>
        <dbReference type="RefSeq" id="XP_065656901.1"/>
    </source>
</evidence>
<evidence type="ECO:0000313" key="1">
    <source>
        <dbReference type="Proteomes" id="UP001652625"/>
    </source>
</evidence>
<organism evidence="1 2">
    <name type="scientific">Hydra vulgaris</name>
    <name type="common">Hydra</name>
    <name type="synonym">Hydra attenuata</name>
    <dbReference type="NCBI Taxonomy" id="6087"/>
    <lineage>
        <taxon>Eukaryota</taxon>
        <taxon>Metazoa</taxon>
        <taxon>Cnidaria</taxon>
        <taxon>Hydrozoa</taxon>
        <taxon>Hydroidolina</taxon>
        <taxon>Anthoathecata</taxon>
        <taxon>Aplanulata</taxon>
        <taxon>Hydridae</taxon>
        <taxon>Hydra</taxon>
    </lineage>
</organism>
<dbReference type="Proteomes" id="UP001652625">
    <property type="component" value="Chromosome 07"/>
</dbReference>
<keyword evidence="1" id="KW-1185">Reference proteome</keyword>
<dbReference type="RefSeq" id="XP_065656901.1">
    <property type="nucleotide sequence ID" value="XM_065800829.1"/>
</dbReference>
<sequence>MLEDSCHTIDIKIAGRMAVTNQTLDCEEFNAYIEHQRQINQLQISIQALEDKTRVITEALEMQIIFNPENEEKIKLVFERHLIHFEKKKKEQISELKILLEADHIKKSFGPLVNKLDKVLNSLGVQRQAYHGKSFVGNHVNKMLKEKSILELCNSIPNLVVELGFNDTDIHRETIEVCKNFKVLFSKFGICHKLINSCNQFNEDNKQDLENRIKDFMKYFRENWPNASITPKLHLLEYHALPFIRKWGVGLGTYGEQGGESLHAEINRMKSTYCHMKGVRRLKSMMNEHFIKNNPTVKKYQKKAQPRKRKIVDTKNNTIKYCKMI</sequence>
<dbReference type="PANTHER" id="PTHR31424">
    <property type="entry name" value="PROTEIN CBG23806"/>
    <property type="match status" value="1"/>
</dbReference>
<dbReference type="GeneID" id="136082244"/>
<dbReference type="PANTHER" id="PTHR31424:SF3">
    <property type="entry name" value="RING-TYPE DOMAIN-CONTAINING PROTEIN"/>
    <property type="match status" value="1"/>
</dbReference>
<gene>
    <name evidence="2" type="primary">LOC136082244</name>
</gene>
<reference evidence="2" key="1">
    <citation type="submission" date="2025-08" db="UniProtKB">
        <authorList>
            <consortium name="RefSeq"/>
        </authorList>
    </citation>
    <scope>IDENTIFICATION</scope>
</reference>
<name>A0ABM4C5N9_HYDVU</name>
<proteinExistence type="predicted"/>